<keyword evidence="2" id="KW-0472">Membrane</keyword>
<dbReference type="SUPFAM" id="SSF103575">
    <property type="entry name" value="Plexin repeat"/>
    <property type="match status" value="1"/>
</dbReference>
<dbReference type="InterPro" id="IPR015943">
    <property type="entry name" value="WD40/YVTN_repeat-like_dom_sf"/>
</dbReference>
<comment type="caution">
    <text evidence="4">The sequence shown here is derived from an EMBL/GenBank/DDBJ whole genome shotgun (WGS) entry which is preliminary data.</text>
</comment>
<evidence type="ECO:0000313" key="4">
    <source>
        <dbReference type="EMBL" id="CAG2205777.1"/>
    </source>
</evidence>
<dbReference type="Proteomes" id="UP000683360">
    <property type="component" value="Unassembled WGS sequence"/>
</dbReference>
<reference evidence="4" key="1">
    <citation type="submission" date="2021-03" db="EMBL/GenBank/DDBJ databases">
        <authorList>
            <person name="Bekaert M."/>
        </authorList>
    </citation>
    <scope>NUCLEOTIDE SEQUENCE</scope>
</reference>
<evidence type="ECO:0000256" key="3">
    <source>
        <dbReference type="ARBA" id="ARBA00023180"/>
    </source>
</evidence>
<dbReference type="Pfam" id="PF01437">
    <property type="entry name" value="PSI"/>
    <property type="match status" value="1"/>
</dbReference>
<protein>
    <submittedName>
        <fullName evidence="4">PLXNB</fullName>
    </submittedName>
</protein>
<evidence type="ECO:0000256" key="1">
    <source>
        <dbReference type="ARBA" id="ARBA00004370"/>
    </source>
</evidence>
<accession>A0A8S3RB62</accession>
<keyword evidence="3" id="KW-0325">Glycoprotein</keyword>
<dbReference type="AlphaFoldDB" id="A0A8S3RB62"/>
<keyword evidence="5" id="KW-1185">Reference proteome</keyword>
<evidence type="ECO:0000256" key="2">
    <source>
        <dbReference type="ARBA" id="ARBA00023136"/>
    </source>
</evidence>
<dbReference type="GO" id="GO:0016020">
    <property type="term" value="C:membrane"/>
    <property type="evidence" value="ECO:0007669"/>
    <property type="project" value="UniProtKB-SubCell"/>
</dbReference>
<dbReference type="EMBL" id="CAJPWZ010001029">
    <property type="protein sequence ID" value="CAG2205777.1"/>
    <property type="molecule type" value="Genomic_DNA"/>
</dbReference>
<evidence type="ECO:0000313" key="5">
    <source>
        <dbReference type="Proteomes" id="UP000683360"/>
    </source>
</evidence>
<dbReference type="OrthoDB" id="9988752at2759"/>
<dbReference type="InterPro" id="IPR002165">
    <property type="entry name" value="Plexin_repeat"/>
</dbReference>
<comment type="subcellular location">
    <subcellularLocation>
        <location evidence="1">Membrane</location>
    </subcellularLocation>
</comment>
<proteinExistence type="predicted"/>
<name>A0A8S3RB62_MYTED</name>
<dbReference type="Gene3D" id="2.130.10.10">
    <property type="entry name" value="YVTN repeat-like/Quinoprotein amine dehydrogenase"/>
    <property type="match status" value="1"/>
</dbReference>
<organism evidence="4 5">
    <name type="scientific">Mytilus edulis</name>
    <name type="common">Blue mussel</name>
    <dbReference type="NCBI Taxonomy" id="6550"/>
    <lineage>
        <taxon>Eukaryota</taxon>
        <taxon>Metazoa</taxon>
        <taxon>Spiralia</taxon>
        <taxon>Lophotrochozoa</taxon>
        <taxon>Mollusca</taxon>
        <taxon>Bivalvia</taxon>
        <taxon>Autobranchia</taxon>
        <taxon>Pteriomorphia</taxon>
        <taxon>Mytilida</taxon>
        <taxon>Mytiloidea</taxon>
        <taxon>Mytilidae</taxon>
        <taxon>Mytilinae</taxon>
        <taxon>Mytilus</taxon>
    </lineage>
</organism>
<sequence length="186" mass="20927">MIYTNEVTASIVVIGANSAEVLNTSYGILSFNLKDFALFKTKPIRRGPMNIELGGKGIENMDAVFDINKTITALDILQTSNYSVLYFGSKDGQLCIVCTKIVINYYVYLQLGGKRENFTTKIVSVANTKIIYIKVEKDSVYYITEKKIGKIDINDCSIHKDCESCMNSFDSSCGWDYDENRCIRIV</sequence>
<gene>
    <name evidence="4" type="ORF">MEDL_20087</name>
</gene>